<sequence>MSVRLAGCPCKPCAQGTGRNFQDNWMKFGTHASLDPRTKPIVQNCCLGLSKDLKQKQQQQQLQLQKEQYNNKICIILDLTII</sequence>
<comment type="caution">
    <text evidence="1">The sequence shown here is derived from an EMBL/GenBank/DDBJ whole genome shotgun (WGS) entry which is preliminary data.</text>
</comment>
<accession>A0A0L0CL24</accession>
<reference evidence="1 2" key="1">
    <citation type="journal article" date="2015" name="Nat. Commun.">
        <title>Lucilia cuprina genome unlocks parasitic fly biology to underpin future interventions.</title>
        <authorList>
            <person name="Anstead C.A."/>
            <person name="Korhonen P.K."/>
            <person name="Young N.D."/>
            <person name="Hall R.S."/>
            <person name="Jex A.R."/>
            <person name="Murali S.C."/>
            <person name="Hughes D.S."/>
            <person name="Lee S.F."/>
            <person name="Perry T."/>
            <person name="Stroehlein A.J."/>
            <person name="Ansell B.R."/>
            <person name="Breugelmans B."/>
            <person name="Hofmann A."/>
            <person name="Qu J."/>
            <person name="Dugan S."/>
            <person name="Lee S.L."/>
            <person name="Chao H."/>
            <person name="Dinh H."/>
            <person name="Han Y."/>
            <person name="Doddapaneni H.V."/>
            <person name="Worley K.C."/>
            <person name="Muzny D.M."/>
            <person name="Ioannidis P."/>
            <person name="Waterhouse R.M."/>
            <person name="Zdobnov E.M."/>
            <person name="James P.J."/>
            <person name="Bagnall N.H."/>
            <person name="Kotze A.C."/>
            <person name="Gibbs R.A."/>
            <person name="Richards S."/>
            <person name="Batterham P."/>
            <person name="Gasser R.B."/>
        </authorList>
    </citation>
    <scope>NUCLEOTIDE SEQUENCE [LARGE SCALE GENOMIC DNA]</scope>
    <source>
        <strain evidence="1 2">LS</strain>
        <tissue evidence="1">Full body</tissue>
    </source>
</reference>
<organism evidence="1 2">
    <name type="scientific">Lucilia cuprina</name>
    <name type="common">Green bottle fly</name>
    <name type="synonym">Australian sheep blowfly</name>
    <dbReference type="NCBI Taxonomy" id="7375"/>
    <lineage>
        <taxon>Eukaryota</taxon>
        <taxon>Metazoa</taxon>
        <taxon>Ecdysozoa</taxon>
        <taxon>Arthropoda</taxon>
        <taxon>Hexapoda</taxon>
        <taxon>Insecta</taxon>
        <taxon>Pterygota</taxon>
        <taxon>Neoptera</taxon>
        <taxon>Endopterygota</taxon>
        <taxon>Diptera</taxon>
        <taxon>Brachycera</taxon>
        <taxon>Muscomorpha</taxon>
        <taxon>Oestroidea</taxon>
        <taxon>Calliphoridae</taxon>
        <taxon>Luciliinae</taxon>
        <taxon>Lucilia</taxon>
    </lineage>
</organism>
<evidence type="ECO:0000313" key="2">
    <source>
        <dbReference type="Proteomes" id="UP000037069"/>
    </source>
</evidence>
<dbReference type="EMBL" id="JRES01000249">
    <property type="protein sequence ID" value="KNC32990.1"/>
    <property type="molecule type" value="Genomic_DNA"/>
</dbReference>
<keyword evidence="2" id="KW-1185">Reference proteome</keyword>
<dbReference type="Proteomes" id="UP000037069">
    <property type="component" value="Unassembled WGS sequence"/>
</dbReference>
<protein>
    <submittedName>
        <fullName evidence="1">Uncharacterized protein</fullName>
    </submittedName>
</protein>
<evidence type="ECO:0000313" key="1">
    <source>
        <dbReference type="EMBL" id="KNC32990.1"/>
    </source>
</evidence>
<name>A0A0L0CL24_LUCCU</name>
<gene>
    <name evidence="1" type="ORF">FF38_03743</name>
</gene>
<proteinExistence type="predicted"/>
<dbReference type="AlphaFoldDB" id="A0A0L0CL24"/>